<feature type="binding site" evidence="6">
    <location>
        <begin position="227"/>
        <end position="229"/>
    </location>
    <ligand>
        <name>L-serine</name>
        <dbReference type="ChEBI" id="CHEBI:33384"/>
    </ligand>
</feature>
<dbReference type="InterPro" id="IPR010978">
    <property type="entry name" value="tRNA-bd_arm"/>
</dbReference>
<comment type="pathway">
    <text evidence="6">Aminoacyl-tRNA biosynthesis; selenocysteinyl-tRNA(Sec) biosynthesis; L-seryl-tRNA(Sec) from L-serine and tRNA(Sec): step 1/1.</text>
</comment>
<dbReference type="CDD" id="cd00770">
    <property type="entry name" value="SerRS_core"/>
    <property type="match status" value="1"/>
</dbReference>
<dbReference type="PANTHER" id="PTHR11778">
    <property type="entry name" value="SERYL-TRNA SYNTHETASE"/>
    <property type="match status" value="1"/>
</dbReference>
<evidence type="ECO:0000256" key="5">
    <source>
        <dbReference type="ARBA" id="ARBA00023146"/>
    </source>
</evidence>
<evidence type="ECO:0000256" key="8">
    <source>
        <dbReference type="SAM" id="MobiDB-lite"/>
    </source>
</evidence>
<sequence length="420" mass="46779">MIDLRTLREDPDRLRASQRARGEDDSVVDTLLSLDERRRSALSAFESLRAEQKSIGKSVSKASGDERQALLDRAKDLAAQVKAAEADAEKAAAEFDTVIEGVPNIVDEEAPAGGEDDYVVLEEVGEKRSFDFTPRDHLELGEMLGAIDMERGAKVSGARFFFLTGVGARLQLGLLNMAMQQAIETGFTPMITPVLVRPESMQGTGFHVAHDKEIYRLPDDDLYLVGTSEVPLAAYHGDEILERGSLPLRYAGWSSCFRREAGSYGKDTRGIIRVHQFDKVEMFSYCRPEEAREEHQRLLAWEKEMLAKVELPYRVIDTAAGDLGTSAARKFDCEAWIPSQGRYREVTSTSNCTQFQARRLRVRYRDEDGKPQAVATLNGTLATTRWIVAILETHQQADGSVVVPKALRPFVGLDVLEPVK</sequence>
<dbReference type="InterPro" id="IPR002314">
    <property type="entry name" value="aa-tRNA-synt_IIb"/>
</dbReference>
<gene>
    <name evidence="6 10" type="primary">serS</name>
    <name evidence="10" type="ORF">ACFY05_03350</name>
</gene>
<keyword evidence="4 6" id="KW-0648">Protein biosynthesis</keyword>
<organism evidence="10 11">
    <name type="scientific">Microtetraspora fusca</name>
    <dbReference type="NCBI Taxonomy" id="1997"/>
    <lineage>
        <taxon>Bacteria</taxon>
        <taxon>Bacillati</taxon>
        <taxon>Actinomycetota</taxon>
        <taxon>Actinomycetes</taxon>
        <taxon>Streptosporangiales</taxon>
        <taxon>Streptosporangiaceae</taxon>
        <taxon>Microtetraspora</taxon>
    </lineage>
</organism>
<feature type="binding site" evidence="6">
    <location>
        <begin position="258"/>
        <end position="260"/>
    </location>
    <ligand>
        <name>ATP</name>
        <dbReference type="ChEBI" id="CHEBI:30616"/>
    </ligand>
</feature>
<dbReference type="Proteomes" id="UP001602119">
    <property type="component" value="Unassembled WGS sequence"/>
</dbReference>
<comment type="similarity">
    <text evidence="6">Belongs to the class-II aminoacyl-tRNA synthetase family. Type-1 seryl-tRNA synthetase subfamily.</text>
</comment>
<dbReference type="InterPro" id="IPR015866">
    <property type="entry name" value="Ser-tRNA-synth_1_N"/>
</dbReference>
<comment type="caution">
    <text evidence="10">The sequence shown here is derived from an EMBL/GenBank/DDBJ whole genome shotgun (WGS) entry which is preliminary data.</text>
</comment>
<feature type="region of interest" description="Disordered" evidence="8">
    <location>
        <begin position="1"/>
        <end position="26"/>
    </location>
</feature>
<evidence type="ECO:0000313" key="10">
    <source>
        <dbReference type="EMBL" id="MFF4771875.1"/>
    </source>
</evidence>
<dbReference type="Gene3D" id="1.10.287.40">
    <property type="entry name" value="Serine-tRNA synthetase, tRNA binding domain"/>
    <property type="match status" value="1"/>
</dbReference>
<dbReference type="Gene3D" id="3.30.930.10">
    <property type="entry name" value="Bira Bifunctional Protein, Domain 2"/>
    <property type="match status" value="1"/>
</dbReference>
<dbReference type="SUPFAM" id="SSF55681">
    <property type="entry name" value="Class II aaRS and biotin synthetases"/>
    <property type="match status" value="1"/>
</dbReference>
<dbReference type="Pfam" id="PF00587">
    <property type="entry name" value="tRNA-synt_2b"/>
    <property type="match status" value="1"/>
</dbReference>
<evidence type="ECO:0000256" key="6">
    <source>
        <dbReference type="HAMAP-Rule" id="MF_00176"/>
    </source>
</evidence>
<feature type="domain" description="Aminoacyl-transfer RNA synthetases class-II family profile" evidence="9">
    <location>
        <begin position="136"/>
        <end position="404"/>
    </location>
</feature>
<reference evidence="10 11" key="1">
    <citation type="submission" date="2024-10" db="EMBL/GenBank/DDBJ databases">
        <title>The Natural Products Discovery Center: Release of the First 8490 Sequenced Strains for Exploring Actinobacteria Biosynthetic Diversity.</title>
        <authorList>
            <person name="Kalkreuter E."/>
            <person name="Kautsar S.A."/>
            <person name="Yang D."/>
            <person name="Bader C.D."/>
            <person name="Teijaro C.N."/>
            <person name="Fluegel L."/>
            <person name="Davis C.M."/>
            <person name="Simpson J.R."/>
            <person name="Lauterbach L."/>
            <person name="Steele A.D."/>
            <person name="Gui C."/>
            <person name="Meng S."/>
            <person name="Li G."/>
            <person name="Viehrig K."/>
            <person name="Ye F."/>
            <person name="Su P."/>
            <person name="Kiefer A.F."/>
            <person name="Nichols A."/>
            <person name="Cepeda A.J."/>
            <person name="Yan W."/>
            <person name="Fan B."/>
            <person name="Jiang Y."/>
            <person name="Adhikari A."/>
            <person name="Zheng C.-J."/>
            <person name="Schuster L."/>
            <person name="Cowan T.M."/>
            <person name="Smanski M.J."/>
            <person name="Chevrette M.G."/>
            <person name="De Carvalho L.P.S."/>
            <person name="Shen B."/>
        </authorList>
    </citation>
    <scope>NUCLEOTIDE SEQUENCE [LARGE SCALE GENOMIC DNA]</scope>
    <source>
        <strain evidence="10 11">NPDC001281</strain>
    </source>
</reference>
<comment type="domain">
    <text evidence="6">Consists of two distinct domains, a catalytic core and a N-terminal extension that is involved in tRNA binding.</text>
</comment>
<keyword evidence="3 6" id="KW-0067">ATP-binding</keyword>
<evidence type="ECO:0000256" key="4">
    <source>
        <dbReference type="ARBA" id="ARBA00022917"/>
    </source>
</evidence>
<feature type="binding site" evidence="6">
    <location>
        <position position="281"/>
    </location>
    <ligand>
        <name>L-serine</name>
        <dbReference type="ChEBI" id="CHEBI:33384"/>
    </ligand>
</feature>
<dbReference type="SUPFAM" id="SSF46589">
    <property type="entry name" value="tRNA-binding arm"/>
    <property type="match status" value="1"/>
</dbReference>
<proteinExistence type="inferred from homology"/>
<feature type="binding site" evidence="6">
    <location>
        <begin position="345"/>
        <end position="348"/>
    </location>
    <ligand>
        <name>ATP</name>
        <dbReference type="ChEBI" id="CHEBI:30616"/>
    </ligand>
</feature>
<dbReference type="RefSeq" id="WP_066935321.1">
    <property type="nucleotide sequence ID" value="NZ_BBYK01000039.1"/>
</dbReference>
<feature type="binding site" evidence="6">
    <location>
        <position position="274"/>
    </location>
    <ligand>
        <name>ATP</name>
        <dbReference type="ChEBI" id="CHEBI:30616"/>
    </ligand>
</feature>
<evidence type="ECO:0000256" key="1">
    <source>
        <dbReference type="ARBA" id="ARBA00022598"/>
    </source>
</evidence>
<dbReference type="PIRSF" id="PIRSF001529">
    <property type="entry name" value="Ser-tRNA-synth_IIa"/>
    <property type="match status" value="1"/>
</dbReference>
<keyword evidence="6" id="KW-0963">Cytoplasm</keyword>
<dbReference type="Pfam" id="PF02403">
    <property type="entry name" value="Seryl_tRNA_N"/>
    <property type="match status" value="1"/>
</dbReference>
<comment type="catalytic activity">
    <reaction evidence="6">
        <text>tRNA(Sec) + L-serine + ATP = L-seryl-tRNA(Sec) + AMP + diphosphate + H(+)</text>
        <dbReference type="Rhea" id="RHEA:42580"/>
        <dbReference type="Rhea" id="RHEA-COMP:9742"/>
        <dbReference type="Rhea" id="RHEA-COMP:10128"/>
        <dbReference type="ChEBI" id="CHEBI:15378"/>
        <dbReference type="ChEBI" id="CHEBI:30616"/>
        <dbReference type="ChEBI" id="CHEBI:33019"/>
        <dbReference type="ChEBI" id="CHEBI:33384"/>
        <dbReference type="ChEBI" id="CHEBI:78442"/>
        <dbReference type="ChEBI" id="CHEBI:78533"/>
        <dbReference type="ChEBI" id="CHEBI:456215"/>
        <dbReference type="EC" id="6.1.1.11"/>
    </reaction>
</comment>
<feature type="binding site" evidence="6">
    <location>
        <position position="380"/>
    </location>
    <ligand>
        <name>L-serine</name>
        <dbReference type="ChEBI" id="CHEBI:33384"/>
    </ligand>
</feature>
<dbReference type="GO" id="GO:0004828">
    <property type="term" value="F:serine-tRNA ligase activity"/>
    <property type="evidence" value="ECO:0007669"/>
    <property type="project" value="UniProtKB-EC"/>
</dbReference>
<keyword evidence="11" id="KW-1185">Reference proteome</keyword>
<feature type="compositionally biased region" description="Basic and acidic residues" evidence="8">
    <location>
        <begin position="1"/>
        <end position="24"/>
    </location>
</feature>
<dbReference type="PRINTS" id="PR00981">
    <property type="entry name" value="TRNASYNTHSER"/>
</dbReference>
<dbReference type="NCBIfam" id="TIGR00414">
    <property type="entry name" value="serS"/>
    <property type="match status" value="1"/>
</dbReference>
<evidence type="ECO:0000256" key="2">
    <source>
        <dbReference type="ARBA" id="ARBA00022741"/>
    </source>
</evidence>
<dbReference type="EMBL" id="JBIAXI010000002">
    <property type="protein sequence ID" value="MFF4771875.1"/>
    <property type="molecule type" value="Genomic_DNA"/>
</dbReference>
<dbReference type="PROSITE" id="PS50862">
    <property type="entry name" value="AA_TRNA_LIGASE_II"/>
    <property type="match status" value="1"/>
</dbReference>
<keyword evidence="1 6" id="KW-0436">Ligase</keyword>
<accession>A0ABW6UXS6</accession>
<dbReference type="HAMAP" id="MF_00176">
    <property type="entry name" value="Ser_tRNA_synth_type1"/>
    <property type="match status" value="1"/>
</dbReference>
<name>A0ABW6UXS6_MICFU</name>
<keyword evidence="5 6" id="KW-0030">Aminoacyl-tRNA synthetase</keyword>
<dbReference type="InterPro" id="IPR033729">
    <property type="entry name" value="SerRS_core"/>
</dbReference>
<evidence type="ECO:0000313" key="11">
    <source>
        <dbReference type="Proteomes" id="UP001602119"/>
    </source>
</evidence>
<comment type="subunit">
    <text evidence="6">Homodimer. The tRNA molecule binds across the dimer.</text>
</comment>
<keyword evidence="7" id="KW-0175">Coiled coil</keyword>
<dbReference type="InterPro" id="IPR045864">
    <property type="entry name" value="aa-tRNA-synth_II/BPL/LPL"/>
</dbReference>
<evidence type="ECO:0000256" key="3">
    <source>
        <dbReference type="ARBA" id="ARBA00022840"/>
    </source>
</evidence>
<dbReference type="InterPro" id="IPR042103">
    <property type="entry name" value="SerRS_1_N_sf"/>
</dbReference>
<protein>
    <recommendedName>
        <fullName evidence="6">Serine--tRNA ligase</fullName>
        <ecNumber evidence="6">6.1.1.11</ecNumber>
    </recommendedName>
    <alternativeName>
        <fullName evidence="6">Seryl-tRNA synthetase</fullName>
        <shortName evidence="6">SerRS</shortName>
    </alternativeName>
    <alternativeName>
        <fullName evidence="6">Seryl-tRNA(Ser/Sec) synthetase</fullName>
    </alternativeName>
</protein>
<dbReference type="InterPro" id="IPR002317">
    <property type="entry name" value="Ser-tRNA-ligase_type_1"/>
</dbReference>
<evidence type="ECO:0000259" key="9">
    <source>
        <dbReference type="PROSITE" id="PS50862"/>
    </source>
</evidence>
<dbReference type="InterPro" id="IPR006195">
    <property type="entry name" value="aa-tRNA-synth_II"/>
</dbReference>
<evidence type="ECO:0000256" key="7">
    <source>
        <dbReference type="SAM" id="Coils"/>
    </source>
</evidence>
<keyword evidence="2 6" id="KW-0547">Nucleotide-binding</keyword>
<comment type="catalytic activity">
    <reaction evidence="6">
        <text>tRNA(Ser) + L-serine + ATP = L-seryl-tRNA(Ser) + AMP + diphosphate + H(+)</text>
        <dbReference type="Rhea" id="RHEA:12292"/>
        <dbReference type="Rhea" id="RHEA-COMP:9669"/>
        <dbReference type="Rhea" id="RHEA-COMP:9703"/>
        <dbReference type="ChEBI" id="CHEBI:15378"/>
        <dbReference type="ChEBI" id="CHEBI:30616"/>
        <dbReference type="ChEBI" id="CHEBI:33019"/>
        <dbReference type="ChEBI" id="CHEBI:33384"/>
        <dbReference type="ChEBI" id="CHEBI:78442"/>
        <dbReference type="ChEBI" id="CHEBI:78533"/>
        <dbReference type="ChEBI" id="CHEBI:456215"/>
        <dbReference type="EC" id="6.1.1.11"/>
    </reaction>
</comment>
<feature type="coiled-coil region" evidence="7">
    <location>
        <begin position="67"/>
        <end position="94"/>
    </location>
</feature>
<comment type="function">
    <text evidence="6">Catalyzes the attachment of serine to tRNA(Ser). Is also able to aminoacylate tRNA(Sec) with serine, to form the misacylated tRNA L-seryl-tRNA(Sec), which will be further converted into selenocysteinyl-tRNA(Sec).</text>
</comment>
<dbReference type="EC" id="6.1.1.11" evidence="6"/>
<comment type="subcellular location">
    <subcellularLocation>
        <location evidence="6">Cytoplasm</location>
    </subcellularLocation>
</comment>